<proteinExistence type="predicted"/>
<protein>
    <recommendedName>
        <fullName evidence="3">Fimbria/pilus periplasmic chaperone</fullName>
    </recommendedName>
</protein>
<accession>A0A5T4LNJ7</accession>
<feature type="signal peptide" evidence="1">
    <location>
        <begin position="1"/>
        <end position="22"/>
    </location>
</feature>
<gene>
    <name evidence="2" type="ORF">C1B90_21220</name>
</gene>
<dbReference type="EMBL" id="AAGACD010000008">
    <property type="protein sequence ID" value="EBL7518561.1"/>
    <property type="molecule type" value="Genomic_DNA"/>
</dbReference>
<feature type="chain" id="PRO_5026343794" description="Fimbria/pilus periplasmic chaperone" evidence="1">
    <location>
        <begin position="23"/>
        <end position="227"/>
    </location>
</feature>
<keyword evidence="1" id="KW-0732">Signal</keyword>
<sequence length="227" mass="25497">MKKITMVFLSLICFVVNINANAFLVDSLSKVVDEEDEFIVIKGENSREYIFTSLSIIEITPDGKVIESKVNPEDVSQWPVITSPSEIIIDKYDEVRIKIFKNIKKPIKDTVMGLSLIPEQVKRNNKNGSALNLAIGYKVWLFISGTEKINGDVFVKRIGKEAIITNKTNKILRVAVDSCKTNSVKDCYGDILSMPGTIKTINIPVQETKFSFYMINANQSKVKELAI</sequence>
<comment type="caution">
    <text evidence="2">The sequence shown here is derived from an EMBL/GenBank/DDBJ whole genome shotgun (WGS) entry which is preliminary data.</text>
</comment>
<evidence type="ECO:0000256" key="1">
    <source>
        <dbReference type="SAM" id="SignalP"/>
    </source>
</evidence>
<organism evidence="2">
    <name type="scientific">Salmonella enterica</name>
    <name type="common">Salmonella choleraesuis</name>
    <dbReference type="NCBI Taxonomy" id="28901"/>
    <lineage>
        <taxon>Bacteria</taxon>
        <taxon>Pseudomonadati</taxon>
        <taxon>Pseudomonadota</taxon>
        <taxon>Gammaproteobacteria</taxon>
        <taxon>Enterobacterales</taxon>
        <taxon>Enterobacteriaceae</taxon>
        <taxon>Salmonella</taxon>
    </lineage>
</organism>
<dbReference type="AlphaFoldDB" id="A0A5T4LNJ7"/>
<name>A0A5T4LNJ7_SALER</name>
<reference evidence="2" key="1">
    <citation type="submission" date="2018-07" db="EMBL/GenBank/DDBJ databases">
        <authorList>
            <consortium name="PulseNet: The National Subtyping Network for Foodborne Disease Surveillance"/>
            <person name="Tarr C.L."/>
            <person name="Trees E."/>
            <person name="Katz L.S."/>
            <person name="Carleton-Romer H.A."/>
            <person name="Stroika S."/>
            <person name="Kucerova Z."/>
            <person name="Roache K.F."/>
            <person name="Sabol A.L."/>
            <person name="Besser J."/>
            <person name="Gerner-Smidt P."/>
        </authorList>
    </citation>
    <scope>NUCLEOTIDE SEQUENCE</scope>
    <source>
        <strain evidence="2">PNUSAS031704</strain>
    </source>
</reference>
<evidence type="ECO:0000313" key="2">
    <source>
        <dbReference type="EMBL" id="EBL7518561.1"/>
    </source>
</evidence>
<evidence type="ECO:0008006" key="3">
    <source>
        <dbReference type="Google" id="ProtNLM"/>
    </source>
</evidence>